<keyword evidence="2" id="KW-0472">Membrane</keyword>
<feature type="domain" description="DSC E3 ubiquitin ligase complex subunit 3 ubiquitin-like" evidence="3">
    <location>
        <begin position="6"/>
        <end position="112"/>
    </location>
</feature>
<feature type="transmembrane region" description="Helical" evidence="2">
    <location>
        <begin position="264"/>
        <end position="284"/>
    </location>
</feature>
<evidence type="ECO:0000256" key="2">
    <source>
        <dbReference type="SAM" id="Phobius"/>
    </source>
</evidence>
<gene>
    <name evidence="5" type="ORF">CCHLO57077_00018639</name>
</gene>
<dbReference type="Pfam" id="PF10302">
    <property type="entry name" value="Dsc3_N"/>
    <property type="match status" value="1"/>
</dbReference>
<dbReference type="Pfam" id="PF13373">
    <property type="entry name" value="Dsc3_C"/>
    <property type="match status" value="1"/>
</dbReference>
<feature type="region of interest" description="Disordered" evidence="1">
    <location>
        <begin position="64"/>
        <end position="95"/>
    </location>
</feature>
<accession>A0AA35LRJ2</accession>
<reference evidence="5" key="1">
    <citation type="submission" date="2023-01" db="EMBL/GenBank/DDBJ databases">
        <authorList>
            <person name="Piombo E."/>
        </authorList>
    </citation>
    <scope>NUCLEOTIDE SEQUENCE</scope>
</reference>
<organism evidence="5 6">
    <name type="scientific">Clonostachys chloroleuca</name>
    <dbReference type="NCBI Taxonomy" id="1926264"/>
    <lineage>
        <taxon>Eukaryota</taxon>
        <taxon>Fungi</taxon>
        <taxon>Dikarya</taxon>
        <taxon>Ascomycota</taxon>
        <taxon>Pezizomycotina</taxon>
        <taxon>Sordariomycetes</taxon>
        <taxon>Hypocreomycetidae</taxon>
        <taxon>Hypocreales</taxon>
        <taxon>Bionectriaceae</taxon>
        <taxon>Clonostachys</taxon>
    </lineage>
</organism>
<proteinExistence type="predicted"/>
<dbReference type="InterPro" id="IPR025390">
    <property type="entry name" value="Dsc3_C"/>
</dbReference>
<dbReference type="EMBL" id="CABFNP030000548">
    <property type="protein sequence ID" value="CAI6041570.1"/>
    <property type="molecule type" value="Genomic_DNA"/>
</dbReference>
<dbReference type="SUPFAM" id="SSF54236">
    <property type="entry name" value="Ubiquitin-like"/>
    <property type="match status" value="1"/>
</dbReference>
<evidence type="ECO:0000259" key="3">
    <source>
        <dbReference type="Pfam" id="PF10302"/>
    </source>
</evidence>
<evidence type="ECO:0000313" key="6">
    <source>
        <dbReference type="Proteomes" id="UP001160390"/>
    </source>
</evidence>
<keyword evidence="2" id="KW-0812">Transmembrane</keyword>
<dbReference type="PANTHER" id="PTHR28049:SF1">
    <property type="entry name" value="DSC E3 UBIQUITIN LIGASE COMPLEX SUBUNIT 3"/>
    <property type="match status" value="1"/>
</dbReference>
<keyword evidence="6" id="KW-1185">Reference proteome</keyword>
<dbReference type="InterPro" id="IPR045226">
    <property type="entry name" value="Dsc3"/>
</dbReference>
<name>A0AA35LRJ2_9HYPO</name>
<comment type="caution">
    <text evidence="5">The sequence shown here is derived from an EMBL/GenBank/DDBJ whole genome shotgun (WGS) entry which is preliminary data.</text>
</comment>
<evidence type="ECO:0008006" key="7">
    <source>
        <dbReference type="Google" id="ProtNLM"/>
    </source>
</evidence>
<dbReference type="AlphaFoldDB" id="A0AA35LRJ2"/>
<keyword evidence="2" id="KW-1133">Transmembrane helix</keyword>
<dbReference type="InterPro" id="IPR029071">
    <property type="entry name" value="Ubiquitin-like_domsf"/>
</dbReference>
<feature type="domain" description="DSC E3 ubiquitin ligase complex subunit 3 C-terminal" evidence="4">
    <location>
        <begin position="154"/>
        <end position="279"/>
    </location>
</feature>
<sequence length="287" mass="30803">MTPPLCLTIRFSNSLSDLNLDIPSPESTTILGLKRLLRSKIDSRNRLRLIYQGRLLADSSALSSVLKPPLQPPPTASQDHHHDPKGKGKAKAADDDALSPPLRIYVICSIADDELSQPELDAEAAAADLPPALDQDGLLSGSVQQKASTRPRPRGFDRLLTSGFTSSEISTLRTQFASIHADRYPPDAPPSPDTLRGLEDSWIDSNAFGQGLATTAGGGEDASGLGQGIDDIFIRAMMIGFFWPLGSLTWLLRQEGLWNDKWQIFVAAGAVLSLLVGTIVSISGGRP</sequence>
<evidence type="ECO:0000313" key="5">
    <source>
        <dbReference type="EMBL" id="CAI6041570.1"/>
    </source>
</evidence>
<dbReference type="GO" id="GO:0005783">
    <property type="term" value="C:endoplasmic reticulum"/>
    <property type="evidence" value="ECO:0007669"/>
    <property type="project" value="TreeGrafter"/>
</dbReference>
<feature type="compositionally biased region" description="Basic and acidic residues" evidence="1">
    <location>
        <begin position="78"/>
        <end position="94"/>
    </location>
</feature>
<dbReference type="Proteomes" id="UP001160390">
    <property type="component" value="Unassembled WGS sequence"/>
</dbReference>
<evidence type="ECO:0000259" key="4">
    <source>
        <dbReference type="Pfam" id="PF13373"/>
    </source>
</evidence>
<dbReference type="Gene3D" id="3.10.20.90">
    <property type="entry name" value="Phosphatidylinositol 3-kinase Catalytic Subunit, Chain A, domain 1"/>
    <property type="match status" value="1"/>
</dbReference>
<dbReference type="InterPro" id="IPR019413">
    <property type="entry name" value="Dsc3_ub-like_dom"/>
</dbReference>
<feature type="transmembrane region" description="Helical" evidence="2">
    <location>
        <begin position="232"/>
        <end position="252"/>
    </location>
</feature>
<dbReference type="PANTHER" id="PTHR28049">
    <property type="entry name" value="TRANSMEMBRANE PROTEIN YOR223W"/>
    <property type="match status" value="1"/>
</dbReference>
<evidence type="ECO:0000256" key="1">
    <source>
        <dbReference type="SAM" id="MobiDB-lite"/>
    </source>
</evidence>
<protein>
    <recommendedName>
        <fullName evidence="7">Ubiquitin-like domain-containing protein</fullName>
    </recommendedName>
</protein>
<dbReference type="GO" id="GO:0044695">
    <property type="term" value="C:Dsc E3 ubiquitin ligase complex"/>
    <property type="evidence" value="ECO:0007669"/>
    <property type="project" value="InterPro"/>
</dbReference>